<keyword evidence="4" id="KW-1185">Reference proteome</keyword>
<dbReference type="PANTHER" id="PTHR43591">
    <property type="entry name" value="METHYLTRANSFERASE"/>
    <property type="match status" value="1"/>
</dbReference>
<dbReference type="InterPro" id="IPR041698">
    <property type="entry name" value="Methyltransf_25"/>
</dbReference>
<evidence type="ECO:0000313" key="4">
    <source>
        <dbReference type="Proteomes" id="UP000623461"/>
    </source>
</evidence>
<dbReference type="Gene3D" id="3.40.50.150">
    <property type="entry name" value="Vaccinia Virus protein VP39"/>
    <property type="match status" value="1"/>
</dbReference>
<protein>
    <recommendedName>
        <fullName evidence="2">Methyltransferase domain-containing protein</fullName>
    </recommendedName>
</protein>
<gene>
    <name evidence="3" type="ORF">GCM10009721_08230</name>
</gene>
<feature type="domain" description="Methyltransferase" evidence="2">
    <location>
        <begin position="84"/>
        <end position="184"/>
    </location>
</feature>
<dbReference type="EMBL" id="BMNZ01000002">
    <property type="protein sequence ID" value="GGM85880.1"/>
    <property type="molecule type" value="Genomic_DNA"/>
</dbReference>
<evidence type="ECO:0000259" key="2">
    <source>
        <dbReference type="Pfam" id="PF13649"/>
    </source>
</evidence>
<dbReference type="SUPFAM" id="SSF53335">
    <property type="entry name" value="S-adenosyl-L-methionine-dependent methyltransferases"/>
    <property type="match status" value="1"/>
</dbReference>
<name>A0ABQ2HM73_9MICO</name>
<accession>A0ABQ2HM73</accession>
<feature type="compositionally biased region" description="Basic and acidic residues" evidence="1">
    <location>
        <begin position="7"/>
        <end position="36"/>
    </location>
</feature>
<evidence type="ECO:0000313" key="3">
    <source>
        <dbReference type="EMBL" id="GGM85880.1"/>
    </source>
</evidence>
<organism evidence="3 4">
    <name type="scientific">Terrabacter tumescens</name>
    <dbReference type="NCBI Taxonomy" id="60443"/>
    <lineage>
        <taxon>Bacteria</taxon>
        <taxon>Bacillati</taxon>
        <taxon>Actinomycetota</taxon>
        <taxon>Actinomycetes</taxon>
        <taxon>Micrococcales</taxon>
        <taxon>Intrasporangiaceae</taxon>
        <taxon>Terrabacter</taxon>
    </lineage>
</organism>
<proteinExistence type="predicted"/>
<dbReference type="Pfam" id="PF13649">
    <property type="entry name" value="Methyltransf_25"/>
    <property type="match status" value="1"/>
</dbReference>
<dbReference type="Proteomes" id="UP000623461">
    <property type="component" value="Unassembled WGS sequence"/>
</dbReference>
<sequence>MAVMTHPHHEQPRHEHSGHEHARHEHAPAGHSHDDLTSESQGADLLDLDGEVLGAYWGRALDRVLAAVTPALATAQQSGARARVVDLGAGTGTGALGLASRLADAGIDAEVVAVDVSEPSLARVAAKAQAAGLGDRVRTLVADLDQGWPDLAPVALTWASMSLHHLADPVRSLAELRRITSPGGLLAVSEFVEPVRFLPEDLGIGRPGFEGRALEVLGSVHAEALPHLGASWAALLAEAGWTVVDEHDVVIDERSPEHPLAGAYARAWFARLAHGLDGRLDAGDERTLAGLLDDSGPHRLLRSADLHLHGTRTLTIARA</sequence>
<comment type="caution">
    <text evidence="3">The sequence shown here is derived from an EMBL/GenBank/DDBJ whole genome shotgun (WGS) entry which is preliminary data.</text>
</comment>
<feature type="region of interest" description="Disordered" evidence="1">
    <location>
        <begin position="1"/>
        <end position="39"/>
    </location>
</feature>
<reference evidence="4" key="1">
    <citation type="journal article" date="2019" name="Int. J. Syst. Evol. Microbiol.">
        <title>The Global Catalogue of Microorganisms (GCM) 10K type strain sequencing project: providing services to taxonomists for standard genome sequencing and annotation.</title>
        <authorList>
            <consortium name="The Broad Institute Genomics Platform"/>
            <consortium name="The Broad Institute Genome Sequencing Center for Infectious Disease"/>
            <person name="Wu L."/>
            <person name="Ma J."/>
        </authorList>
    </citation>
    <scope>NUCLEOTIDE SEQUENCE [LARGE SCALE GENOMIC DNA]</scope>
    <source>
        <strain evidence="4">JCM 1365</strain>
    </source>
</reference>
<evidence type="ECO:0000256" key="1">
    <source>
        <dbReference type="SAM" id="MobiDB-lite"/>
    </source>
</evidence>
<dbReference type="InterPro" id="IPR029063">
    <property type="entry name" value="SAM-dependent_MTases_sf"/>
</dbReference>